<reference evidence="9" key="1">
    <citation type="submission" date="2013-12" db="EMBL/GenBank/DDBJ databases">
        <authorList>
            <person name="Omoto C.K."/>
            <person name="Sibley D."/>
            <person name="Venepally P."/>
            <person name="Hadjithomas M."/>
            <person name="Karamycheva S."/>
            <person name="Brunk B."/>
            <person name="Roos D."/>
            <person name="Caler E."/>
            <person name="Lorenzi H."/>
        </authorList>
    </citation>
    <scope>NUCLEOTIDE SEQUENCE</scope>
</reference>
<keyword evidence="3 7" id="KW-0378">Hydrolase</keyword>
<keyword evidence="2 7" id="KW-0645">Protease</keyword>
<gene>
    <name evidence="9" type="ORF">GNI_172990</name>
</gene>
<evidence type="ECO:0000256" key="3">
    <source>
        <dbReference type="ARBA" id="ARBA00022801"/>
    </source>
</evidence>
<sequence>MYRGIPSLKWISGFGLDRLSGEAVESDGVSLARQRKRYSKKDDDSTSLPADIFTEARDLPTLFMNGSTAPVFAKSSLQGQQDLASNAIRLPSDALIGKQWYLYGPSQGVEYGANVIDAWAASVLIARKRASGVSFPWHRAASLPPLVGPLDIVGDVGEGAGRGAGELQLAAAPIEFKEVLRAAPGLTVAIADSGCATNEDLVRKLAWSGGCPKKAKTDGFGRCLGYDYGNESPDPTQSTESHGTQTAGLIAAESDNHWGIAATCPNCKLICIKIFNDETRTLSTTAIVRALEHIAKSGAKVSNHSYGGFGDDRLERYAFERLLGKGDHLAFVAAGNAGCNIDCRGKKNCAGKRCPNTQLWTPASYNLPGLISIASNTKKGSVSMFSNVGPSSVQIFTPGSEIVSIDKRGSPTGTVGSGTSFASPIAAGIAAFVWSVIPEATAAQVQNAILTTARHNPQFEGLSRVPGILDAYNVLVKLANLV</sequence>
<dbReference type="EC" id="3.4.21.62" evidence="6"/>
<evidence type="ECO:0000256" key="4">
    <source>
        <dbReference type="ARBA" id="ARBA00022825"/>
    </source>
</evidence>
<feature type="domain" description="Peptidase S8/S53" evidence="8">
    <location>
        <begin position="185"/>
        <end position="462"/>
    </location>
</feature>
<evidence type="ECO:0000256" key="1">
    <source>
        <dbReference type="ARBA" id="ARBA00011073"/>
    </source>
</evidence>
<feature type="active site" description="Charge relay system" evidence="7">
    <location>
        <position position="242"/>
    </location>
</feature>
<evidence type="ECO:0000259" key="8">
    <source>
        <dbReference type="Pfam" id="PF00082"/>
    </source>
</evidence>
<dbReference type="PROSITE" id="PS51892">
    <property type="entry name" value="SUBTILASE"/>
    <property type="match status" value="1"/>
</dbReference>
<dbReference type="PROSITE" id="PS00138">
    <property type="entry name" value="SUBTILASE_SER"/>
    <property type="match status" value="1"/>
</dbReference>
<comment type="similarity">
    <text evidence="1 7">Belongs to the peptidase S8 family.</text>
</comment>
<organism evidence="9 10">
    <name type="scientific">Gregarina niphandrodes</name>
    <name type="common">Septate eugregarine</name>
    <dbReference type="NCBI Taxonomy" id="110365"/>
    <lineage>
        <taxon>Eukaryota</taxon>
        <taxon>Sar</taxon>
        <taxon>Alveolata</taxon>
        <taxon>Apicomplexa</taxon>
        <taxon>Conoidasida</taxon>
        <taxon>Gregarinasina</taxon>
        <taxon>Eugregarinorida</taxon>
        <taxon>Gregarinidae</taxon>
        <taxon>Gregarina</taxon>
    </lineage>
</organism>
<dbReference type="Pfam" id="PF00082">
    <property type="entry name" value="Peptidase_S8"/>
    <property type="match status" value="1"/>
</dbReference>
<dbReference type="EMBL" id="AFNH02001298">
    <property type="protein sequence ID" value="EZG43414.1"/>
    <property type="molecule type" value="Genomic_DNA"/>
</dbReference>
<keyword evidence="10" id="KW-1185">Reference proteome</keyword>
<name>A0A023AXQ9_GRENI</name>
<dbReference type="InterPro" id="IPR000209">
    <property type="entry name" value="Peptidase_S8/S53_dom"/>
</dbReference>
<dbReference type="SUPFAM" id="SSF52743">
    <property type="entry name" value="Subtilisin-like"/>
    <property type="match status" value="1"/>
</dbReference>
<dbReference type="VEuPathDB" id="CryptoDB:GNI_172990"/>
<evidence type="ECO:0000313" key="10">
    <source>
        <dbReference type="Proteomes" id="UP000019763"/>
    </source>
</evidence>
<feature type="active site" description="Charge relay system" evidence="7">
    <location>
        <position position="192"/>
    </location>
</feature>
<accession>A0A023AXQ9</accession>
<dbReference type="GO" id="GO:0005615">
    <property type="term" value="C:extracellular space"/>
    <property type="evidence" value="ECO:0007669"/>
    <property type="project" value="TreeGrafter"/>
</dbReference>
<dbReference type="PANTHER" id="PTHR43806:SF66">
    <property type="entry name" value="SERIN ENDOPEPTIDASE"/>
    <property type="match status" value="1"/>
</dbReference>
<dbReference type="InterPro" id="IPR050131">
    <property type="entry name" value="Peptidase_S8_subtilisin-like"/>
</dbReference>
<feature type="active site" description="Charge relay system" evidence="7">
    <location>
        <position position="420"/>
    </location>
</feature>
<dbReference type="Gene3D" id="3.40.50.200">
    <property type="entry name" value="Peptidase S8/S53 domain"/>
    <property type="match status" value="1"/>
</dbReference>
<dbReference type="RefSeq" id="XP_011133355.1">
    <property type="nucleotide sequence ID" value="XM_011135053.1"/>
</dbReference>
<proteinExistence type="inferred from homology"/>
<dbReference type="InterPro" id="IPR015500">
    <property type="entry name" value="Peptidase_S8_subtilisin-rel"/>
</dbReference>
<dbReference type="OrthoDB" id="345367at2759"/>
<protein>
    <recommendedName>
        <fullName evidence="6">subtilisin</fullName>
        <ecNumber evidence="6">3.4.21.62</ecNumber>
    </recommendedName>
</protein>
<dbReference type="PRINTS" id="PR00723">
    <property type="entry name" value="SUBTILISIN"/>
</dbReference>
<dbReference type="AlphaFoldDB" id="A0A023AXQ9"/>
<evidence type="ECO:0000256" key="2">
    <source>
        <dbReference type="ARBA" id="ARBA00022670"/>
    </source>
</evidence>
<dbReference type="OMA" id="NCKLICI"/>
<comment type="catalytic activity">
    <reaction evidence="5">
        <text>Hydrolysis of proteins with broad specificity for peptide bonds, and a preference for a large uncharged residue in P1. Hydrolyzes peptide amides.</text>
        <dbReference type="EC" id="3.4.21.62"/>
    </reaction>
</comment>
<evidence type="ECO:0000256" key="7">
    <source>
        <dbReference type="PROSITE-ProRule" id="PRU01240"/>
    </source>
</evidence>
<evidence type="ECO:0000256" key="5">
    <source>
        <dbReference type="ARBA" id="ARBA00023529"/>
    </source>
</evidence>
<keyword evidence="4 7" id="KW-0720">Serine protease</keyword>
<dbReference type="GeneID" id="22915898"/>
<evidence type="ECO:0000313" key="9">
    <source>
        <dbReference type="EMBL" id="EZG43414.1"/>
    </source>
</evidence>
<dbReference type="Proteomes" id="UP000019763">
    <property type="component" value="Unassembled WGS sequence"/>
</dbReference>
<comment type="caution">
    <text evidence="9">The sequence shown here is derived from an EMBL/GenBank/DDBJ whole genome shotgun (WGS) entry which is preliminary data.</text>
</comment>
<dbReference type="eggNOG" id="KOG1153">
    <property type="taxonomic scope" value="Eukaryota"/>
</dbReference>
<dbReference type="GO" id="GO:0004252">
    <property type="term" value="F:serine-type endopeptidase activity"/>
    <property type="evidence" value="ECO:0007669"/>
    <property type="project" value="UniProtKB-UniRule"/>
</dbReference>
<dbReference type="GO" id="GO:0006508">
    <property type="term" value="P:proteolysis"/>
    <property type="evidence" value="ECO:0007669"/>
    <property type="project" value="UniProtKB-KW"/>
</dbReference>
<dbReference type="PANTHER" id="PTHR43806">
    <property type="entry name" value="PEPTIDASE S8"/>
    <property type="match status" value="1"/>
</dbReference>
<dbReference type="InterPro" id="IPR036852">
    <property type="entry name" value="Peptidase_S8/S53_dom_sf"/>
</dbReference>
<dbReference type="InterPro" id="IPR023828">
    <property type="entry name" value="Peptidase_S8_Ser-AS"/>
</dbReference>
<evidence type="ECO:0000256" key="6">
    <source>
        <dbReference type="ARBA" id="ARBA00023619"/>
    </source>
</evidence>